<name>A0A6J4VHX2_9DEIN</name>
<organism evidence="2">
    <name type="scientific">uncultured Truepera sp</name>
    <dbReference type="NCBI Taxonomy" id="543023"/>
    <lineage>
        <taxon>Bacteria</taxon>
        <taxon>Thermotogati</taxon>
        <taxon>Deinococcota</taxon>
        <taxon>Deinococci</taxon>
        <taxon>Trueperales</taxon>
        <taxon>Trueperaceae</taxon>
        <taxon>Truepera</taxon>
        <taxon>environmental samples</taxon>
    </lineage>
</organism>
<sequence length="82" mass="8616">MQVLATLVAMTAVPNGIGSVLLVITASQFAWLAPLRVTVLLVVVQTAAAMLIGGWRGGWPLLELLFNAGIDLGCCCRSLRPP</sequence>
<reference evidence="2" key="1">
    <citation type="submission" date="2020-02" db="EMBL/GenBank/DDBJ databases">
        <authorList>
            <person name="Meier V. D."/>
        </authorList>
    </citation>
    <scope>NUCLEOTIDE SEQUENCE</scope>
    <source>
        <strain evidence="2">AVDCRST_MAG86</strain>
    </source>
</reference>
<accession>A0A6J4VHX2</accession>
<keyword evidence="1" id="KW-1133">Transmembrane helix</keyword>
<protein>
    <submittedName>
        <fullName evidence="2">Uncharacterized protein</fullName>
    </submittedName>
</protein>
<gene>
    <name evidence="2" type="ORF">AVDCRST_MAG86-2664</name>
</gene>
<dbReference type="AlphaFoldDB" id="A0A6J4VHX2"/>
<evidence type="ECO:0000256" key="1">
    <source>
        <dbReference type="SAM" id="Phobius"/>
    </source>
</evidence>
<keyword evidence="1" id="KW-0812">Transmembrane</keyword>
<proteinExistence type="predicted"/>
<feature type="transmembrane region" description="Helical" evidence="1">
    <location>
        <begin position="35"/>
        <end position="55"/>
    </location>
</feature>
<dbReference type="EMBL" id="CADCWP010000238">
    <property type="protein sequence ID" value="CAA9579989.1"/>
    <property type="molecule type" value="Genomic_DNA"/>
</dbReference>
<keyword evidence="1" id="KW-0472">Membrane</keyword>
<evidence type="ECO:0000313" key="2">
    <source>
        <dbReference type="EMBL" id="CAA9579989.1"/>
    </source>
</evidence>